<evidence type="ECO:0000256" key="2">
    <source>
        <dbReference type="RuleBase" id="RU003860"/>
    </source>
</evidence>
<dbReference type="Gene3D" id="3.30.300.90">
    <property type="entry name" value="BolA-like"/>
    <property type="match status" value="1"/>
</dbReference>
<dbReference type="SUPFAM" id="SSF82657">
    <property type="entry name" value="BolA-like"/>
    <property type="match status" value="1"/>
</dbReference>
<name>A0A1I7SER5_BURXY</name>
<dbReference type="eggNOG" id="KOG2313">
    <property type="taxonomic scope" value="Eukaryota"/>
</dbReference>
<dbReference type="GO" id="GO:0005739">
    <property type="term" value="C:mitochondrion"/>
    <property type="evidence" value="ECO:0007669"/>
    <property type="project" value="TreeGrafter"/>
</dbReference>
<proteinExistence type="inferred from homology"/>
<dbReference type="Proteomes" id="UP000095284">
    <property type="component" value="Unplaced"/>
</dbReference>
<comment type="similarity">
    <text evidence="1 2">Belongs to the BolA/IbaG family.</text>
</comment>
<dbReference type="Pfam" id="PF01722">
    <property type="entry name" value="BolA"/>
    <property type="match status" value="1"/>
</dbReference>
<evidence type="ECO:0000256" key="1">
    <source>
        <dbReference type="ARBA" id="ARBA00005578"/>
    </source>
</evidence>
<evidence type="ECO:0000313" key="4">
    <source>
        <dbReference type="WBParaSite" id="BXY_1152400.1"/>
    </source>
</evidence>
<dbReference type="PANTHER" id="PTHR46229:SF2">
    <property type="entry name" value="BOLA-LIKE PROTEIN 1"/>
    <property type="match status" value="1"/>
</dbReference>
<evidence type="ECO:0000313" key="3">
    <source>
        <dbReference type="Proteomes" id="UP000095284"/>
    </source>
</evidence>
<dbReference type="WBParaSite" id="BXY_1152400.1">
    <property type="protein sequence ID" value="BXY_1152400.1"/>
    <property type="gene ID" value="BXY_1152400"/>
</dbReference>
<dbReference type="InterPro" id="IPR036065">
    <property type="entry name" value="BolA-like_sf"/>
</dbReference>
<dbReference type="FunFam" id="3.30.300.90:FF:000001">
    <property type="entry name" value="Transcriptional regulator BolA"/>
    <property type="match status" value="1"/>
</dbReference>
<dbReference type="PIRSF" id="PIRSF003113">
    <property type="entry name" value="BolA"/>
    <property type="match status" value="1"/>
</dbReference>
<dbReference type="AlphaFoldDB" id="A0A1I7SER5"/>
<reference evidence="4" key="1">
    <citation type="submission" date="2016-11" db="UniProtKB">
        <authorList>
            <consortium name="WormBaseParasite"/>
        </authorList>
    </citation>
    <scope>IDENTIFICATION</scope>
</reference>
<sequence>MFRSLIRMAATEGPMTKHIREKLSEHFKPVHLEVECESRLHNVPKDVEIHFRVQIVSDKFDGLSKIQRHRLVNKCLAEELESDIHALRIQALEPKEYDGKAQDAAPKCGGGHGL</sequence>
<dbReference type="InterPro" id="IPR002634">
    <property type="entry name" value="BolA"/>
</dbReference>
<protein>
    <submittedName>
        <fullName evidence="4">BolA-like protein 1</fullName>
    </submittedName>
</protein>
<dbReference type="InterPro" id="IPR050961">
    <property type="entry name" value="BolA/IbaG_stress_morph_reg"/>
</dbReference>
<organism evidence="3 4">
    <name type="scientific">Bursaphelenchus xylophilus</name>
    <name type="common">Pinewood nematode worm</name>
    <name type="synonym">Aphelenchoides xylophilus</name>
    <dbReference type="NCBI Taxonomy" id="6326"/>
    <lineage>
        <taxon>Eukaryota</taxon>
        <taxon>Metazoa</taxon>
        <taxon>Ecdysozoa</taxon>
        <taxon>Nematoda</taxon>
        <taxon>Chromadorea</taxon>
        <taxon>Rhabditida</taxon>
        <taxon>Tylenchina</taxon>
        <taxon>Tylenchomorpha</taxon>
        <taxon>Aphelenchoidea</taxon>
        <taxon>Aphelenchoididae</taxon>
        <taxon>Bursaphelenchus</taxon>
    </lineage>
</organism>
<accession>A0A1I7SER5</accession>
<dbReference type="GO" id="GO:1990229">
    <property type="term" value="C:iron-sulfur cluster assembly complex"/>
    <property type="evidence" value="ECO:0007669"/>
    <property type="project" value="UniProtKB-ARBA"/>
</dbReference>
<dbReference type="PANTHER" id="PTHR46229">
    <property type="entry name" value="BOLA TRANSCRIPTION REGULATOR"/>
    <property type="match status" value="1"/>
</dbReference>